<evidence type="ECO:0000259" key="6">
    <source>
        <dbReference type="Pfam" id="PF02465"/>
    </source>
</evidence>
<dbReference type="RefSeq" id="WP_013077608.1">
    <property type="nucleotide sequence ID" value="NZ_CP027850.1"/>
</dbReference>
<dbReference type="InterPro" id="IPR010809">
    <property type="entry name" value="FliD_C"/>
</dbReference>
<evidence type="ECO:0000256" key="3">
    <source>
        <dbReference type="ARBA" id="ARBA00023054"/>
    </source>
</evidence>
<dbReference type="InterPro" id="IPR010810">
    <property type="entry name" value="Flagellin_hook_IN_motif"/>
</dbReference>
<dbReference type="Proteomes" id="UP000240527">
    <property type="component" value="Chromosome"/>
</dbReference>
<dbReference type="PANTHER" id="PTHR30288">
    <property type="entry name" value="FLAGELLAR CAP/ASSEMBLY PROTEIN FLID"/>
    <property type="match status" value="1"/>
</dbReference>
<keyword evidence="9" id="KW-1185">Reference proteome</keyword>
<keyword evidence="4 5" id="KW-0975">Bacterial flagellum</keyword>
<evidence type="ECO:0000256" key="5">
    <source>
        <dbReference type="RuleBase" id="RU362066"/>
    </source>
</evidence>
<dbReference type="Pfam" id="PF07195">
    <property type="entry name" value="FliD_C"/>
    <property type="match status" value="1"/>
</dbReference>
<evidence type="ECO:0000313" key="9">
    <source>
        <dbReference type="Proteomes" id="UP000240527"/>
    </source>
</evidence>
<dbReference type="PANTHER" id="PTHR30288:SF0">
    <property type="entry name" value="FLAGELLAR HOOK-ASSOCIATED PROTEIN 2"/>
    <property type="match status" value="1"/>
</dbReference>
<keyword evidence="5" id="KW-0964">Secreted</keyword>
<dbReference type="Pfam" id="PF02465">
    <property type="entry name" value="FliD_N"/>
    <property type="match status" value="1"/>
</dbReference>
<keyword evidence="3" id="KW-0175">Coiled coil</keyword>
<organism evidence="8 9">
    <name type="scientific">Caulobacter segnis</name>
    <dbReference type="NCBI Taxonomy" id="88688"/>
    <lineage>
        <taxon>Bacteria</taxon>
        <taxon>Pseudomonadati</taxon>
        <taxon>Pseudomonadota</taxon>
        <taxon>Alphaproteobacteria</taxon>
        <taxon>Caulobacterales</taxon>
        <taxon>Caulobacteraceae</taxon>
        <taxon>Caulobacter</taxon>
    </lineage>
</organism>
<evidence type="ECO:0000256" key="1">
    <source>
        <dbReference type="ARBA" id="ARBA00009764"/>
    </source>
</evidence>
<keyword evidence="8" id="KW-0966">Cell projection</keyword>
<sequence length="563" mass="57743">MTSTSTVSTTGSTSYLTGTISGLDTDSLIEAAVAQKTARADTLDAKVTANTTKISSYQTLQSLLDDITSSMSSLKSTTYSSLSTSTGNAFDDKTAYLTASDGSDATDIIAVSAESDAVAASYTVTVSQLAKAMKVASDSLDSSTALGQGGDFTIGVAGGTPATIAVTSDMTLSDLAEAINEQSDTTGVSATLLKVSAGAYKLVLSAADTNVDIALSDTSGVAAAIGLVDDSGDFTNVLQAAQPAIATIDGVTITSDSNQLTDTIPGLAISLLQITTTDQTVTLDVEADYADIKTAITDFIDAYNALRDFLDTNSAVSADGTVAEDAVLFADSLLRGVTKQLSATLSTKAGSDADANSLAALGVTLTADNKLELSDETTLDNLLLTDLDGLRSFFESGFTTTDSALKLLKNSSAASLDFTLDVTVTDGAISDVTAGGESGLFTVSGSRLVGAAGTLYEGLSFALVAGQSVSIGVKLTQGFADLVTTQLDAYANASTGLIQGEIERLNDASSDLSEKSTRIRDDAEIYRDRLIAKYSAMEQELYAAQVLQEQIKSILGSSSDSDE</sequence>
<evidence type="ECO:0000256" key="2">
    <source>
        <dbReference type="ARBA" id="ARBA00011255"/>
    </source>
</evidence>
<keyword evidence="8" id="KW-0969">Cilium</keyword>
<comment type="function">
    <text evidence="5">Required for morphogenesis and for the elongation of the flagellar filament by facilitating polymerization of the flagellin monomers at the tip of growing filament. Forms a capping structure, which prevents flagellin subunits (transported through the central channel of the flagellum) from leaking out without polymerization at the distal end.</text>
</comment>
<comment type="subunit">
    <text evidence="2 5">Homopentamer.</text>
</comment>
<comment type="similarity">
    <text evidence="1 5">Belongs to the FliD family.</text>
</comment>
<proteinExistence type="inferred from homology"/>
<feature type="domain" description="Flagellar hook-associated protein 2 N-terminal" evidence="6">
    <location>
        <begin position="21"/>
        <end position="132"/>
    </location>
</feature>
<dbReference type="InterPro" id="IPR040026">
    <property type="entry name" value="FliD"/>
</dbReference>
<dbReference type="InterPro" id="IPR003481">
    <property type="entry name" value="FliD_N"/>
</dbReference>
<keyword evidence="8" id="KW-0282">Flagellum</keyword>
<name>A0ABM6TCE2_9CAUL</name>
<gene>
    <name evidence="8" type="ORF">B7G68_02180</name>
</gene>
<feature type="domain" description="Flagellar hook-associated protein 2 C-terminal" evidence="7">
    <location>
        <begin position="241"/>
        <end position="539"/>
    </location>
</feature>
<protein>
    <recommendedName>
        <fullName evidence="5">Flagellar hook-associated protein 2</fullName>
        <shortName evidence="5">HAP2</shortName>
    </recommendedName>
    <alternativeName>
        <fullName evidence="5">Flagellar cap protein</fullName>
    </alternativeName>
</protein>
<comment type="subcellular location">
    <subcellularLocation>
        <location evidence="5">Secreted</location>
    </subcellularLocation>
    <subcellularLocation>
        <location evidence="5">Bacterial flagellum</location>
    </subcellularLocation>
</comment>
<accession>A0ABM6TCE2</accession>
<evidence type="ECO:0000256" key="4">
    <source>
        <dbReference type="ARBA" id="ARBA00023143"/>
    </source>
</evidence>
<evidence type="ECO:0000313" key="8">
    <source>
        <dbReference type="EMBL" id="AVQ00771.1"/>
    </source>
</evidence>
<reference evidence="8 9" key="1">
    <citation type="journal article" date="2015" name="Biotechnol. Bioeng.">
        <title>Genome sequence and phenotypic characterization of Caulobacter segnis.</title>
        <authorList>
            <person name="Patel S."/>
            <person name="Fletcher B."/>
            <person name="Scott D.C."/>
            <person name="Ely B."/>
        </authorList>
    </citation>
    <scope>NUCLEOTIDE SEQUENCE [LARGE SCALE GENOMIC DNA]</scope>
    <source>
        <strain evidence="8 9">TK0059</strain>
    </source>
</reference>
<evidence type="ECO:0000259" key="7">
    <source>
        <dbReference type="Pfam" id="PF07195"/>
    </source>
</evidence>
<dbReference type="EMBL" id="CP027850">
    <property type="protein sequence ID" value="AVQ00771.1"/>
    <property type="molecule type" value="Genomic_DNA"/>
</dbReference>
<dbReference type="Gene3D" id="3.30.70.2120">
    <property type="match status" value="1"/>
</dbReference>
<dbReference type="Pfam" id="PF07196">
    <property type="entry name" value="Flagellin_IN"/>
    <property type="match status" value="1"/>
</dbReference>